<evidence type="ECO:0000313" key="2">
    <source>
        <dbReference type="Proteomes" id="UP001163321"/>
    </source>
</evidence>
<reference evidence="1 2" key="1">
    <citation type="journal article" date="2022" name="bioRxiv">
        <title>The genome of the oomycete Peronosclerospora sorghi, a cosmopolitan pathogen of maize and sorghum, is inflated with dispersed pseudogenes.</title>
        <authorList>
            <person name="Fletcher K."/>
            <person name="Martin F."/>
            <person name="Isakeit T."/>
            <person name="Cavanaugh K."/>
            <person name="Magill C."/>
            <person name="Michelmore R."/>
        </authorList>
    </citation>
    <scope>NUCLEOTIDE SEQUENCE [LARGE SCALE GENOMIC DNA]</scope>
    <source>
        <strain evidence="1">P6</strain>
    </source>
</reference>
<accession>A0ACC0WHT6</accession>
<dbReference type="Proteomes" id="UP001163321">
    <property type="component" value="Chromosome 13"/>
</dbReference>
<sequence length="187" mass="20960">MFKTLFRCIRRFFSRIKPKQRKGLQRRTEFGADIDIEEALAEELEAQRRSGRVLSSTASIAAALRQRPRQSIPEFSTHPISDSHDKASSYTMKKGVEMLSPTQCVGQTGDLSDSLVSAKSPLVGKRVPSSRVSTSAGSSFKIPESVPEDAEPEREIELKEKTSPTIEKSSEINPRRSSIFDMRSEWI</sequence>
<protein>
    <submittedName>
        <fullName evidence="1">Uncharacterized protein</fullName>
    </submittedName>
</protein>
<name>A0ACC0WHT6_9STRA</name>
<evidence type="ECO:0000313" key="1">
    <source>
        <dbReference type="EMBL" id="KAI9917638.1"/>
    </source>
</evidence>
<gene>
    <name evidence="1" type="ORF">PsorP6_012306</name>
</gene>
<proteinExistence type="predicted"/>
<dbReference type="EMBL" id="CM047592">
    <property type="protein sequence ID" value="KAI9917638.1"/>
    <property type="molecule type" value="Genomic_DNA"/>
</dbReference>
<keyword evidence="2" id="KW-1185">Reference proteome</keyword>
<organism evidence="1 2">
    <name type="scientific">Peronosclerospora sorghi</name>
    <dbReference type="NCBI Taxonomy" id="230839"/>
    <lineage>
        <taxon>Eukaryota</taxon>
        <taxon>Sar</taxon>
        <taxon>Stramenopiles</taxon>
        <taxon>Oomycota</taxon>
        <taxon>Peronosporomycetes</taxon>
        <taxon>Peronosporales</taxon>
        <taxon>Peronosporaceae</taxon>
        <taxon>Peronosclerospora</taxon>
    </lineage>
</organism>
<comment type="caution">
    <text evidence="1">The sequence shown here is derived from an EMBL/GenBank/DDBJ whole genome shotgun (WGS) entry which is preliminary data.</text>
</comment>